<sequence length="68" mass="6788">MADPKPASLIWAYRLLLATAVAFLFAALQFLLAGSQPAGAPRRDEIIVGVAAAAGGAVLALVAGGVRA</sequence>
<feature type="non-terminal residue" evidence="2">
    <location>
        <position position="68"/>
    </location>
</feature>
<keyword evidence="1" id="KW-0472">Membrane</keyword>
<protein>
    <submittedName>
        <fullName evidence="2">Uncharacterized protein</fullName>
    </submittedName>
</protein>
<keyword evidence="3" id="KW-1185">Reference proteome</keyword>
<dbReference type="AlphaFoldDB" id="K0Z265"/>
<gene>
    <name evidence="2" type="ORF">HMPREF9719_01607</name>
</gene>
<dbReference type="HOGENOM" id="CLU_2800384_0_0_11"/>
<accession>K0Z265</accession>
<evidence type="ECO:0000256" key="1">
    <source>
        <dbReference type="SAM" id="Phobius"/>
    </source>
</evidence>
<feature type="transmembrane region" description="Helical" evidence="1">
    <location>
        <begin position="12"/>
        <end position="34"/>
    </location>
</feature>
<keyword evidence="1" id="KW-1133">Transmembrane helix</keyword>
<feature type="transmembrane region" description="Helical" evidence="1">
    <location>
        <begin position="46"/>
        <end position="66"/>
    </location>
</feature>
<evidence type="ECO:0000313" key="2">
    <source>
        <dbReference type="EMBL" id="EJZ81420.1"/>
    </source>
</evidence>
<reference evidence="2 3" key="1">
    <citation type="submission" date="2012-08" db="EMBL/GenBank/DDBJ databases">
        <title>The Genome Sequence of Turicella otitidis ATCC 51513.</title>
        <authorList>
            <consortium name="The Broad Institute Genome Sequencing Platform"/>
            <person name="Earl A."/>
            <person name="Ward D."/>
            <person name="Feldgarden M."/>
            <person name="Gevers D."/>
            <person name="Huys G."/>
            <person name="Walker B."/>
            <person name="Young S.K."/>
            <person name="Zeng Q."/>
            <person name="Gargeya S."/>
            <person name="Fitzgerald M."/>
            <person name="Haas B."/>
            <person name="Abouelleil A."/>
            <person name="Alvarado L."/>
            <person name="Arachchi H.M."/>
            <person name="Berlin A.M."/>
            <person name="Chapman S.B."/>
            <person name="Goldberg J."/>
            <person name="Griggs A."/>
            <person name="Gujja S."/>
            <person name="Hansen M."/>
            <person name="Howarth C."/>
            <person name="Imamovic A."/>
            <person name="Larimer J."/>
            <person name="McCowen C."/>
            <person name="Montmayeur A."/>
            <person name="Murphy C."/>
            <person name="Neiman D."/>
            <person name="Pearson M."/>
            <person name="Priest M."/>
            <person name="Roberts A."/>
            <person name="Saif S."/>
            <person name="Shea T."/>
            <person name="Sisk P."/>
            <person name="Sykes S."/>
            <person name="Wortman J."/>
            <person name="Nusbaum C."/>
            <person name="Birren B."/>
        </authorList>
    </citation>
    <scope>NUCLEOTIDE SEQUENCE [LARGE SCALE GENOMIC DNA]</scope>
    <source>
        <strain evidence="2 3">ATCC 51513</strain>
    </source>
</reference>
<organism evidence="2 3">
    <name type="scientific">Corynebacterium otitidis ATCC 51513</name>
    <dbReference type="NCBI Taxonomy" id="883169"/>
    <lineage>
        <taxon>Bacteria</taxon>
        <taxon>Bacillati</taxon>
        <taxon>Actinomycetota</taxon>
        <taxon>Actinomycetes</taxon>
        <taxon>Mycobacteriales</taxon>
        <taxon>Corynebacteriaceae</taxon>
        <taxon>Corynebacterium</taxon>
    </lineage>
</organism>
<dbReference type="RefSeq" id="WP_004601497.1">
    <property type="nucleotide sequence ID" value="NZ_JH815195.1"/>
</dbReference>
<keyword evidence="1" id="KW-0812">Transmembrane</keyword>
<proteinExistence type="predicted"/>
<name>K0Z265_9CORY</name>
<dbReference type="EMBL" id="AHAE01000076">
    <property type="protein sequence ID" value="EJZ81420.1"/>
    <property type="molecule type" value="Genomic_DNA"/>
</dbReference>
<dbReference type="Proteomes" id="UP000006078">
    <property type="component" value="Unassembled WGS sequence"/>
</dbReference>
<evidence type="ECO:0000313" key="3">
    <source>
        <dbReference type="Proteomes" id="UP000006078"/>
    </source>
</evidence>
<dbReference type="STRING" id="29321.AAV33_09295"/>
<comment type="caution">
    <text evidence="2">The sequence shown here is derived from an EMBL/GenBank/DDBJ whole genome shotgun (WGS) entry which is preliminary data.</text>
</comment>